<comment type="caution">
    <text evidence="1">The sequence shown here is derived from an EMBL/GenBank/DDBJ whole genome shotgun (WGS) entry which is preliminary data.</text>
</comment>
<accession>V6TQ32</accession>
<evidence type="ECO:0000313" key="2">
    <source>
        <dbReference type="Proteomes" id="UP000018320"/>
    </source>
</evidence>
<reference evidence="2" key="1">
    <citation type="submission" date="2012-02" db="EMBL/GenBank/DDBJ databases">
        <title>Genome sequencing of Giardia lamblia Genotypes A2 and B isolates (DH and GS) and comparative analysis with the genomes of Genotypes A1 and E (WB and Pig).</title>
        <authorList>
            <person name="Adam R."/>
            <person name="Dahlstrom E."/>
            <person name="Martens C."/>
            <person name="Bruno D."/>
            <person name="Barbian K."/>
            <person name="Porcella S.F."/>
            <person name="Nash T."/>
        </authorList>
    </citation>
    <scope>NUCLEOTIDE SEQUENCE</scope>
    <source>
        <strain evidence="2">DH</strain>
    </source>
</reference>
<dbReference type="VEuPathDB" id="GiardiaDB:DHA2_150518"/>
<gene>
    <name evidence="1" type="ORF">DHA2_150518</name>
</gene>
<reference evidence="1 2" key="2">
    <citation type="journal article" date="2013" name="Genome Biol. Evol.">
        <title>Genome sequencing of Giardia lamblia genotypes A2 and B isolates (DH and GS) and comparative analysis with the genomes of genotypes A1 and E (WB and Pig).</title>
        <authorList>
            <person name="Adam R.D."/>
            <person name="Dahlstrom E.W."/>
            <person name="Martens C.A."/>
            <person name="Bruno D.P."/>
            <person name="Barbian K.D."/>
            <person name="Ricklefs S.M."/>
            <person name="Hernandez M.M."/>
            <person name="Narla N.P."/>
            <person name="Patel R.B."/>
            <person name="Porcella S.F."/>
            <person name="Nash T.E."/>
        </authorList>
    </citation>
    <scope>NUCLEOTIDE SEQUENCE [LARGE SCALE GENOMIC DNA]</scope>
    <source>
        <strain evidence="1 2">DH</strain>
    </source>
</reference>
<sequence length="127" mass="14525">MGLVAPRRTSGCQGWRLDRTVRFRTYQHIFRKPLLECIVCAEQFRIARPHRQQSSVPGLVRLLVRIERRGYVSVALSPPRITRVAHCPYNKLSRCGVVLFMELPTIIALGQSKKLPRSVAADNCRTQ</sequence>
<dbReference type="EMBL" id="AHGT01000006">
    <property type="protein sequence ID" value="ESU39130.1"/>
    <property type="molecule type" value="Genomic_DNA"/>
</dbReference>
<organism evidence="1 2">
    <name type="scientific">Giardia intestinalis</name>
    <name type="common">Giardia lamblia</name>
    <dbReference type="NCBI Taxonomy" id="5741"/>
    <lineage>
        <taxon>Eukaryota</taxon>
        <taxon>Metamonada</taxon>
        <taxon>Diplomonadida</taxon>
        <taxon>Hexamitidae</taxon>
        <taxon>Giardiinae</taxon>
        <taxon>Giardia</taxon>
    </lineage>
</organism>
<protein>
    <submittedName>
        <fullName evidence="1">DNA mismatch repair protein Mlh1</fullName>
    </submittedName>
</protein>
<dbReference type="Proteomes" id="UP000018320">
    <property type="component" value="Unassembled WGS sequence"/>
</dbReference>
<name>V6TQ32_GIAIN</name>
<proteinExistence type="predicted"/>
<evidence type="ECO:0000313" key="1">
    <source>
        <dbReference type="EMBL" id="ESU39130.1"/>
    </source>
</evidence>
<dbReference type="AlphaFoldDB" id="V6TQ32"/>